<dbReference type="AlphaFoldDB" id="A0AAV4F7B2"/>
<feature type="compositionally biased region" description="Low complexity" evidence="1">
    <location>
        <begin position="24"/>
        <end position="38"/>
    </location>
</feature>
<comment type="caution">
    <text evidence="2">The sequence shown here is derived from an EMBL/GenBank/DDBJ whole genome shotgun (WGS) entry which is preliminary data.</text>
</comment>
<feature type="region of interest" description="Disordered" evidence="1">
    <location>
        <begin position="1"/>
        <end position="100"/>
    </location>
</feature>
<evidence type="ECO:0000256" key="1">
    <source>
        <dbReference type="SAM" id="MobiDB-lite"/>
    </source>
</evidence>
<sequence>MRKQLEMARAQRQLAQDAEPQPPAQLELQEEQAQVAEPEPGPSTEPPAQLELQEKQAEIAEPEPGPSTSRTPDTPPAPMERLIIPISSPMPASPEEELPLTRSQKKLALFQRCNIEEHSDINGPFLSFLS</sequence>
<protein>
    <submittedName>
        <fullName evidence="2">Uncharacterized protein</fullName>
    </submittedName>
</protein>
<evidence type="ECO:0000313" key="2">
    <source>
        <dbReference type="EMBL" id="GFR68598.1"/>
    </source>
</evidence>
<accession>A0AAV4F7B2</accession>
<organism evidence="2 3">
    <name type="scientific">Elysia marginata</name>
    <dbReference type="NCBI Taxonomy" id="1093978"/>
    <lineage>
        <taxon>Eukaryota</taxon>
        <taxon>Metazoa</taxon>
        <taxon>Spiralia</taxon>
        <taxon>Lophotrochozoa</taxon>
        <taxon>Mollusca</taxon>
        <taxon>Gastropoda</taxon>
        <taxon>Heterobranchia</taxon>
        <taxon>Euthyneura</taxon>
        <taxon>Panpulmonata</taxon>
        <taxon>Sacoglossa</taxon>
        <taxon>Placobranchoidea</taxon>
        <taxon>Plakobranchidae</taxon>
        <taxon>Elysia</taxon>
    </lineage>
</organism>
<reference evidence="2 3" key="1">
    <citation type="journal article" date="2021" name="Elife">
        <title>Chloroplast acquisition without the gene transfer in kleptoplastic sea slugs, Plakobranchus ocellatus.</title>
        <authorList>
            <person name="Maeda T."/>
            <person name="Takahashi S."/>
            <person name="Yoshida T."/>
            <person name="Shimamura S."/>
            <person name="Takaki Y."/>
            <person name="Nagai Y."/>
            <person name="Toyoda A."/>
            <person name="Suzuki Y."/>
            <person name="Arimoto A."/>
            <person name="Ishii H."/>
            <person name="Satoh N."/>
            <person name="Nishiyama T."/>
            <person name="Hasebe M."/>
            <person name="Maruyama T."/>
            <person name="Minagawa J."/>
            <person name="Obokata J."/>
            <person name="Shigenobu S."/>
        </authorList>
    </citation>
    <scope>NUCLEOTIDE SEQUENCE [LARGE SCALE GENOMIC DNA]</scope>
</reference>
<gene>
    <name evidence="2" type="ORF">ElyMa_003735900</name>
</gene>
<dbReference type="Proteomes" id="UP000762676">
    <property type="component" value="Unassembled WGS sequence"/>
</dbReference>
<name>A0AAV4F7B2_9GAST</name>
<dbReference type="EMBL" id="BMAT01007658">
    <property type="protein sequence ID" value="GFR68598.1"/>
    <property type="molecule type" value="Genomic_DNA"/>
</dbReference>
<proteinExistence type="predicted"/>
<evidence type="ECO:0000313" key="3">
    <source>
        <dbReference type="Proteomes" id="UP000762676"/>
    </source>
</evidence>
<keyword evidence="3" id="KW-1185">Reference proteome</keyword>